<dbReference type="PANTHER" id="PTHR32309">
    <property type="entry name" value="TYROSINE-PROTEIN KINASE"/>
    <property type="match status" value="1"/>
</dbReference>
<comment type="caution">
    <text evidence="3">The sequence shown here is derived from an EMBL/GenBank/DDBJ whole genome shotgun (WGS) entry which is preliminary data.</text>
</comment>
<keyword evidence="2" id="KW-0472">Membrane</keyword>
<reference evidence="3 4" key="1">
    <citation type="submission" date="2019-12" db="EMBL/GenBank/DDBJ databases">
        <authorList>
            <person name="Li M."/>
        </authorList>
    </citation>
    <scope>NUCLEOTIDE SEQUENCE [LARGE SCALE GENOMIC DNA]</scope>
    <source>
        <strain evidence="3 4">GBMRC 2046</strain>
    </source>
</reference>
<gene>
    <name evidence="3" type="ORF">GR183_19945</name>
</gene>
<feature type="transmembrane region" description="Helical" evidence="2">
    <location>
        <begin position="434"/>
        <end position="456"/>
    </location>
</feature>
<dbReference type="GO" id="GO:0004713">
    <property type="term" value="F:protein tyrosine kinase activity"/>
    <property type="evidence" value="ECO:0007669"/>
    <property type="project" value="TreeGrafter"/>
</dbReference>
<evidence type="ECO:0000313" key="3">
    <source>
        <dbReference type="EMBL" id="MXN67188.1"/>
    </source>
</evidence>
<keyword evidence="2" id="KW-0812">Transmembrane</keyword>
<feature type="coiled-coil region" evidence="1">
    <location>
        <begin position="267"/>
        <end position="359"/>
    </location>
</feature>
<accession>A0A7X3LY50</accession>
<dbReference type="EMBL" id="WUMV01000009">
    <property type="protein sequence ID" value="MXN67188.1"/>
    <property type="molecule type" value="Genomic_DNA"/>
</dbReference>
<dbReference type="PANTHER" id="PTHR32309:SF13">
    <property type="entry name" value="FERRIC ENTEROBACTIN TRANSPORT PROTEIN FEPE"/>
    <property type="match status" value="1"/>
</dbReference>
<dbReference type="AlphaFoldDB" id="A0A7X3LY50"/>
<sequence length="462" mass="51660">MKKPCKFISQIWRRGPGFESMAINEPEASNVGKVSGLAENGNRRSSEIAGKANASRKLAVVAGNAVSARLRHAGLDPMQLVRARSAAEEGQVKIPLRHRWMVLGFVFGVLLPAIVVTVYMVFIAADQYHSRTAFAVRTIENAGATELLGLVVQGGGASTTSDSYIISDYLQSQAVVEDISKTLDLEAIFNRSNSDWYFAMGEDLPIEDKVEYWNTMVDVNYDATSGLITIETRAFAPEDATAIADALVEISERLVNRLADKAHRESIRFAKQEVARAEARLKIYRKELLQYREETQEISPLENARITVELIASLEQELTKNQAELKTLKQYLDPQSPQIRILERQILSLEEQISSERQRLGAGNGTSDVARRSISNRLASYEELEVEREFAQKAYTAALAGLENARAEADSKQIYLAVSLHPSLSEDAQYPYRLLSSLTVFLLLFGVWLVCVLTFYNFRDRR</sequence>
<keyword evidence="1" id="KW-0175">Coiled coil</keyword>
<dbReference type="RefSeq" id="WP_160777419.1">
    <property type="nucleotide sequence ID" value="NZ_WUMV01000009.1"/>
</dbReference>
<evidence type="ECO:0000256" key="1">
    <source>
        <dbReference type="SAM" id="Coils"/>
    </source>
</evidence>
<evidence type="ECO:0000313" key="4">
    <source>
        <dbReference type="Proteomes" id="UP000433101"/>
    </source>
</evidence>
<proteinExistence type="predicted"/>
<dbReference type="Proteomes" id="UP000433101">
    <property type="component" value="Unassembled WGS sequence"/>
</dbReference>
<feature type="transmembrane region" description="Helical" evidence="2">
    <location>
        <begin position="100"/>
        <end position="122"/>
    </location>
</feature>
<keyword evidence="4" id="KW-1185">Reference proteome</keyword>
<name>A0A7X3LY50_9HYPH</name>
<dbReference type="InterPro" id="IPR050445">
    <property type="entry name" value="Bact_polysacc_biosynth/exp"/>
</dbReference>
<keyword evidence="2" id="KW-1133">Transmembrane helix</keyword>
<organism evidence="3 4">
    <name type="scientific">Stappia sediminis</name>
    <dbReference type="NCBI Taxonomy" id="2692190"/>
    <lineage>
        <taxon>Bacteria</taxon>
        <taxon>Pseudomonadati</taxon>
        <taxon>Pseudomonadota</taxon>
        <taxon>Alphaproteobacteria</taxon>
        <taxon>Hyphomicrobiales</taxon>
        <taxon>Stappiaceae</taxon>
        <taxon>Stappia</taxon>
    </lineage>
</organism>
<dbReference type="GO" id="GO:0005886">
    <property type="term" value="C:plasma membrane"/>
    <property type="evidence" value="ECO:0007669"/>
    <property type="project" value="TreeGrafter"/>
</dbReference>
<protein>
    <submittedName>
        <fullName evidence="3">RkpR, polysaccharide export protein</fullName>
    </submittedName>
</protein>
<evidence type="ECO:0000256" key="2">
    <source>
        <dbReference type="SAM" id="Phobius"/>
    </source>
</evidence>